<dbReference type="Gene3D" id="3.40.50.1820">
    <property type="entry name" value="alpha/beta hydrolase"/>
    <property type="match status" value="1"/>
</dbReference>
<dbReference type="EMBL" id="LT853693">
    <property type="protein sequence ID" value="SMQ48122.1"/>
    <property type="molecule type" value="Genomic_DNA"/>
</dbReference>
<name>A0A1X7RL29_ZYMT9</name>
<evidence type="ECO:0000313" key="5">
    <source>
        <dbReference type="Proteomes" id="UP000215127"/>
    </source>
</evidence>
<feature type="domain" description="Alpha/beta hydrolase fold-3" evidence="3">
    <location>
        <begin position="177"/>
        <end position="377"/>
    </location>
</feature>
<dbReference type="InterPro" id="IPR050300">
    <property type="entry name" value="GDXG_lipolytic_enzyme"/>
</dbReference>
<dbReference type="InterPro" id="IPR013094">
    <property type="entry name" value="AB_hydrolase_3"/>
</dbReference>
<protein>
    <recommendedName>
        <fullName evidence="3">Alpha/beta hydrolase fold-3 domain-containing protein</fullName>
    </recommendedName>
</protein>
<evidence type="ECO:0000259" key="3">
    <source>
        <dbReference type="Pfam" id="PF07859"/>
    </source>
</evidence>
<dbReference type="SUPFAM" id="SSF53474">
    <property type="entry name" value="alpha/beta-Hydrolases"/>
    <property type="match status" value="1"/>
</dbReference>
<keyword evidence="1" id="KW-0378">Hydrolase</keyword>
<organism evidence="4 5">
    <name type="scientific">Zymoseptoria tritici (strain ST99CH_3D7)</name>
    <dbReference type="NCBI Taxonomy" id="1276538"/>
    <lineage>
        <taxon>Eukaryota</taxon>
        <taxon>Fungi</taxon>
        <taxon>Dikarya</taxon>
        <taxon>Ascomycota</taxon>
        <taxon>Pezizomycotina</taxon>
        <taxon>Dothideomycetes</taxon>
        <taxon>Dothideomycetidae</taxon>
        <taxon>Mycosphaerellales</taxon>
        <taxon>Mycosphaerellaceae</taxon>
        <taxon>Zymoseptoria</taxon>
    </lineage>
</organism>
<accession>A0A1X7RL29</accession>
<dbReference type="AlphaFoldDB" id="A0A1X7RL29"/>
<feature type="compositionally biased region" description="Polar residues" evidence="2">
    <location>
        <begin position="36"/>
        <end position="48"/>
    </location>
</feature>
<dbReference type="PANTHER" id="PTHR48081">
    <property type="entry name" value="AB HYDROLASE SUPERFAMILY PROTEIN C4A8.06C"/>
    <property type="match status" value="1"/>
</dbReference>
<reference evidence="4 5" key="1">
    <citation type="submission" date="2016-06" db="EMBL/GenBank/DDBJ databases">
        <authorList>
            <person name="Kjaerup R.B."/>
            <person name="Dalgaard T.S."/>
            <person name="Juul-Madsen H.R."/>
        </authorList>
    </citation>
    <scope>NUCLEOTIDE SEQUENCE [LARGE SCALE GENOMIC DNA]</scope>
</reference>
<evidence type="ECO:0000313" key="4">
    <source>
        <dbReference type="EMBL" id="SMQ48122.1"/>
    </source>
</evidence>
<dbReference type="Proteomes" id="UP000215127">
    <property type="component" value="Chromosome 2"/>
</dbReference>
<proteinExistence type="predicted"/>
<dbReference type="Pfam" id="PF07859">
    <property type="entry name" value="Abhydrolase_3"/>
    <property type="match status" value="1"/>
</dbReference>
<dbReference type="GO" id="GO:0016787">
    <property type="term" value="F:hydrolase activity"/>
    <property type="evidence" value="ECO:0007669"/>
    <property type="project" value="UniProtKB-KW"/>
</dbReference>
<feature type="compositionally biased region" description="Basic and acidic residues" evidence="2">
    <location>
        <begin position="19"/>
        <end position="35"/>
    </location>
</feature>
<keyword evidence="5" id="KW-1185">Reference proteome</keyword>
<sequence>MSVECDTMPFVSDTVSPQYEKRNSFEPQLEKRDSNDSVSSSDTINSNYKPPGRLGDHNMKFFQEPRAHPKLVETFRAFGVDGSQPNPFKHMKWEDLCSNNQMAQNHVDTATIYEMLPNDLPEDEFEPKILQRTVKYKTFDGTERKLHVFEPEDSDGLLPCVVYTASAVTILETANKVHFRWCTSLALQGMVVIAVDFRSAWTNGKHYPFPTGLNDCVSAFEHINARKEDFGISKIILQGESGGANLALATALRAKQEGWSDQIAGVYGISPWISNAYGWSDARKLEELPSLFECEGYWLYTAMLAGMGEYYSGEDNQNSLAWPYHATVEECKGLPPHTLVMDELDPLKDEGMAYYRKLLAAGVQVNAHVNLGIVHGSALMFRRLLPEVHKKAILDIAVFVQSL</sequence>
<dbReference type="STRING" id="1276538.A0A1X7RL29"/>
<gene>
    <name evidence="4" type="ORF">ZT3D7_G3271</name>
</gene>
<evidence type="ECO:0000256" key="2">
    <source>
        <dbReference type="SAM" id="MobiDB-lite"/>
    </source>
</evidence>
<dbReference type="InterPro" id="IPR029058">
    <property type="entry name" value="AB_hydrolase_fold"/>
</dbReference>
<evidence type="ECO:0000256" key="1">
    <source>
        <dbReference type="ARBA" id="ARBA00022801"/>
    </source>
</evidence>
<feature type="region of interest" description="Disordered" evidence="2">
    <location>
        <begin position="1"/>
        <end position="57"/>
    </location>
</feature>
<dbReference type="PANTHER" id="PTHR48081:SF8">
    <property type="entry name" value="ALPHA_BETA HYDROLASE FOLD-3 DOMAIN-CONTAINING PROTEIN-RELATED"/>
    <property type="match status" value="1"/>
</dbReference>